<name>A0ABP8INV7_9BACT</name>
<evidence type="ECO:0000313" key="1">
    <source>
        <dbReference type="EMBL" id="GAA4364719.1"/>
    </source>
</evidence>
<protein>
    <submittedName>
        <fullName evidence="1">Uncharacterized protein</fullName>
    </submittedName>
</protein>
<keyword evidence="2" id="KW-1185">Reference proteome</keyword>
<proteinExistence type="predicted"/>
<evidence type="ECO:0000313" key="2">
    <source>
        <dbReference type="Proteomes" id="UP001501153"/>
    </source>
</evidence>
<dbReference type="Proteomes" id="UP001501153">
    <property type="component" value="Unassembled WGS sequence"/>
</dbReference>
<comment type="caution">
    <text evidence="1">The sequence shown here is derived from an EMBL/GenBank/DDBJ whole genome shotgun (WGS) entry which is preliminary data.</text>
</comment>
<sequence>MCLLASLAVVACTTQPQPLEAKAEVGPAGEFGPADSLVYSPRIMQQLRHVVDSLNLRHKVCGPPPQLRSFRQGRGHYVMMDKNVGRALRALQQGMLPDTFLARFQPSQVQRDLLIISHDEQWKEPDGRPNARTMYRGIPLSNQWSCFLDIPGPARAQPTEQGRWVIKYQPRTSYSPASLEAIYFPEALTQQELPAQYARLVQYADCLIDTTLIYTRSALRVRRYDQNQPKAEMAFMEFAHQQTLCPGYRAAETYSEPEYNCYRRAREQWDSLRLPRVDALAKTRQFKALLLQAVADTNTMGASSEEFEEYVARYYSPRKALELKRGRRVVGGCSRDDSPRRHALGIARLSAETMSWPTFLRAHLDIMNDRFSRVSDGGYAQARRQTYLRELEELNINVPHLMLGIGLSVVDPPKNHYSGDVARLGRALAETRQPREVERQLLALVTDQRLDPYNRVRAYYLFLHYINNLPDQATRRKNVDRLNAAVQQLPAYLIANATVKPEEPGN</sequence>
<organism evidence="1 2">
    <name type="scientific">Hymenobacter saemangeumensis</name>
    <dbReference type="NCBI Taxonomy" id="1084522"/>
    <lineage>
        <taxon>Bacteria</taxon>
        <taxon>Pseudomonadati</taxon>
        <taxon>Bacteroidota</taxon>
        <taxon>Cytophagia</taxon>
        <taxon>Cytophagales</taxon>
        <taxon>Hymenobacteraceae</taxon>
        <taxon>Hymenobacter</taxon>
    </lineage>
</organism>
<gene>
    <name evidence="1" type="ORF">GCM10023185_34460</name>
</gene>
<reference evidence="2" key="1">
    <citation type="journal article" date="2019" name="Int. J. Syst. Evol. Microbiol.">
        <title>The Global Catalogue of Microorganisms (GCM) 10K type strain sequencing project: providing services to taxonomists for standard genome sequencing and annotation.</title>
        <authorList>
            <consortium name="The Broad Institute Genomics Platform"/>
            <consortium name="The Broad Institute Genome Sequencing Center for Infectious Disease"/>
            <person name="Wu L."/>
            <person name="Ma J."/>
        </authorList>
    </citation>
    <scope>NUCLEOTIDE SEQUENCE [LARGE SCALE GENOMIC DNA]</scope>
    <source>
        <strain evidence="2">JCM 17923</strain>
    </source>
</reference>
<accession>A0ABP8INV7</accession>
<dbReference type="EMBL" id="BAABGZ010000072">
    <property type="protein sequence ID" value="GAA4364719.1"/>
    <property type="molecule type" value="Genomic_DNA"/>
</dbReference>